<sequence>MSTFYTGSSELNRIEYTPLYETIIYSDIADIIKDFENTMNSPVDALINNDDSESDENIDDLLSEYQHYLDKAHKQRRTYLEKSKPKNKVPLLQHDRYSKSKSTQTNKHDDFYPDNINYYNPGPVQYPQPEFKTPLDFLIPINVMKSRFLNNFEPVRSKPKEKSIKKSSFDKMISEENMLQLPPAVPSVFHDSIKSSCYCETDTFPCECGCKQCLMPLEPMQRKHSDYDKFVSSPMFKPNNNDNSLRGLNDNTLNIRIKVDVQFPKFQDSLGEMFKNTSNDKIVEHGSISRESNINFPFPYFNFPIPLEMLGLKKPNENSAPIHKITIHRKKKSKSNSNGKRHRKKLITFHNIKLEQQNTAQPSLEENYNTSDHQKIDDTFQYNEPNKTLNHTENDEHGYSNISMNQTAELTSVNNTKTGGSIYVTVDIKNNDNITEDIHRNENSIETDYIRVAMQSNVTTETPLLRKKRDVSSQNDSTNLTKKPEVRTKFKRNNNANENNSMKKTDKNQLEDTELLYWPSNLKNLSGTYTHNNITTLILDTENKKTKLNFSTESIRHNRTKALEQAIFGDVDWDDVGTVAPVFMSFMGKYIRGVLTFCSESICHSMKCADKNCVHRICAPSDRLNNKGHCTGSNSTDSVASMEAILDLPSNVALEIVDILQDKLLGKLFDELTQGRGIGSTIWGWITYPFSWWGSASIEAPPTPDELVSSSTYGPYDNIEIAKHNMTIWCNDHTCTTMKCDKNACKNTTCNIYDTDVNGRCREYNIGLKPEEPLEPKPSEVAPTPSIQDKVSVTVASTSAPEATSAATTTTQIATSPVEHPLELEAVMSSTVTEKNEASIPLAAKIDKSSPQNKI</sequence>
<accession>A0ACC0KKT8</accession>
<dbReference type="EMBL" id="CM046117">
    <property type="protein sequence ID" value="KAI8436900.1"/>
    <property type="molecule type" value="Genomic_DNA"/>
</dbReference>
<protein>
    <submittedName>
        <fullName evidence="1">Uncharacterized protein</fullName>
    </submittedName>
</protein>
<dbReference type="Proteomes" id="UP001064048">
    <property type="component" value="Chromosome 17"/>
</dbReference>
<proteinExistence type="predicted"/>
<gene>
    <name evidence="1" type="ORF">MSG28_010333</name>
</gene>
<evidence type="ECO:0000313" key="2">
    <source>
        <dbReference type="Proteomes" id="UP001064048"/>
    </source>
</evidence>
<comment type="caution">
    <text evidence="1">The sequence shown here is derived from an EMBL/GenBank/DDBJ whole genome shotgun (WGS) entry which is preliminary data.</text>
</comment>
<reference evidence="1 2" key="1">
    <citation type="journal article" date="2022" name="Genome Biol. Evol.">
        <title>The Spruce Budworm Genome: Reconstructing the Evolutionary History of Antifreeze Proteins.</title>
        <authorList>
            <person name="Beliveau C."/>
            <person name="Gagne P."/>
            <person name="Picq S."/>
            <person name="Vernygora O."/>
            <person name="Keeling C.I."/>
            <person name="Pinkney K."/>
            <person name="Doucet D."/>
            <person name="Wen F."/>
            <person name="Johnston J.S."/>
            <person name="Maaroufi H."/>
            <person name="Boyle B."/>
            <person name="Laroche J."/>
            <person name="Dewar K."/>
            <person name="Juretic N."/>
            <person name="Blackburn G."/>
            <person name="Nisole A."/>
            <person name="Brunet B."/>
            <person name="Brandao M."/>
            <person name="Lumley L."/>
            <person name="Duan J."/>
            <person name="Quan G."/>
            <person name="Lucarotti C.J."/>
            <person name="Roe A.D."/>
            <person name="Sperling F.A.H."/>
            <person name="Levesque R.C."/>
            <person name="Cusson M."/>
        </authorList>
    </citation>
    <scope>NUCLEOTIDE SEQUENCE [LARGE SCALE GENOMIC DNA]</scope>
    <source>
        <strain evidence="1">Glfc:IPQL:Cfum</strain>
    </source>
</reference>
<name>A0ACC0KKT8_CHOFU</name>
<evidence type="ECO:0000313" key="1">
    <source>
        <dbReference type="EMBL" id="KAI8436900.1"/>
    </source>
</evidence>
<organism evidence="1 2">
    <name type="scientific">Choristoneura fumiferana</name>
    <name type="common">Spruce budworm moth</name>
    <name type="synonym">Archips fumiferana</name>
    <dbReference type="NCBI Taxonomy" id="7141"/>
    <lineage>
        <taxon>Eukaryota</taxon>
        <taxon>Metazoa</taxon>
        <taxon>Ecdysozoa</taxon>
        <taxon>Arthropoda</taxon>
        <taxon>Hexapoda</taxon>
        <taxon>Insecta</taxon>
        <taxon>Pterygota</taxon>
        <taxon>Neoptera</taxon>
        <taxon>Endopterygota</taxon>
        <taxon>Lepidoptera</taxon>
        <taxon>Glossata</taxon>
        <taxon>Ditrysia</taxon>
        <taxon>Tortricoidea</taxon>
        <taxon>Tortricidae</taxon>
        <taxon>Tortricinae</taxon>
        <taxon>Choristoneura</taxon>
    </lineage>
</organism>
<keyword evidence="2" id="KW-1185">Reference proteome</keyword>